<dbReference type="OrthoDB" id="10279399at2759"/>
<keyword evidence="2" id="KW-1185">Reference proteome</keyword>
<proteinExistence type="predicted"/>
<feature type="non-terminal residue" evidence="1">
    <location>
        <position position="1"/>
    </location>
</feature>
<dbReference type="InParanoid" id="A0A2P5C9J3"/>
<evidence type="ECO:0000313" key="2">
    <source>
        <dbReference type="Proteomes" id="UP000237000"/>
    </source>
</evidence>
<gene>
    <name evidence="1" type="ORF">TorRG33x02_293070</name>
</gene>
<reference evidence="2" key="1">
    <citation type="submission" date="2016-06" db="EMBL/GenBank/DDBJ databases">
        <title>Parallel loss of symbiosis genes in relatives of nitrogen-fixing non-legume Parasponia.</title>
        <authorList>
            <person name="Van Velzen R."/>
            <person name="Holmer R."/>
            <person name="Bu F."/>
            <person name="Rutten L."/>
            <person name="Van Zeijl A."/>
            <person name="Liu W."/>
            <person name="Santuari L."/>
            <person name="Cao Q."/>
            <person name="Sharma T."/>
            <person name="Shen D."/>
            <person name="Roswanjaya Y."/>
            <person name="Wardhani T."/>
            <person name="Kalhor M.S."/>
            <person name="Jansen J."/>
            <person name="Van den Hoogen J."/>
            <person name="Gungor B."/>
            <person name="Hartog M."/>
            <person name="Hontelez J."/>
            <person name="Verver J."/>
            <person name="Yang W.-C."/>
            <person name="Schijlen E."/>
            <person name="Repin R."/>
            <person name="Schilthuizen M."/>
            <person name="Schranz E."/>
            <person name="Heidstra R."/>
            <person name="Miyata K."/>
            <person name="Fedorova E."/>
            <person name="Kohlen W."/>
            <person name="Bisseling T."/>
            <person name="Smit S."/>
            <person name="Geurts R."/>
        </authorList>
    </citation>
    <scope>NUCLEOTIDE SEQUENCE [LARGE SCALE GENOMIC DNA]</scope>
    <source>
        <strain evidence="2">cv. RG33-2</strain>
    </source>
</reference>
<comment type="caution">
    <text evidence="1">The sequence shown here is derived from an EMBL/GenBank/DDBJ whole genome shotgun (WGS) entry which is preliminary data.</text>
</comment>
<accession>A0A2P5C9J3</accession>
<dbReference type="Proteomes" id="UP000237000">
    <property type="component" value="Unassembled WGS sequence"/>
</dbReference>
<protein>
    <submittedName>
        <fullName evidence="1">Uncharacterized protein</fullName>
    </submittedName>
</protein>
<organism evidence="1 2">
    <name type="scientific">Trema orientale</name>
    <name type="common">Charcoal tree</name>
    <name type="synonym">Celtis orientalis</name>
    <dbReference type="NCBI Taxonomy" id="63057"/>
    <lineage>
        <taxon>Eukaryota</taxon>
        <taxon>Viridiplantae</taxon>
        <taxon>Streptophyta</taxon>
        <taxon>Embryophyta</taxon>
        <taxon>Tracheophyta</taxon>
        <taxon>Spermatophyta</taxon>
        <taxon>Magnoliopsida</taxon>
        <taxon>eudicotyledons</taxon>
        <taxon>Gunneridae</taxon>
        <taxon>Pentapetalae</taxon>
        <taxon>rosids</taxon>
        <taxon>fabids</taxon>
        <taxon>Rosales</taxon>
        <taxon>Cannabaceae</taxon>
        <taxon>Trema</taxon>
    </lineage>
</organism>
<name>A0A2P5C9J3_TREOI</name>
<evidence type="ECO:0000313" key="1">
    <source>
        <dbReference type="EMBL" id="PON57719.1"/>
    </source>
</evidence>
<dbReference type="AlphaFoldDB" id="A0A2P5C9J3"/>
<sequence length="65" mass="7502">TRDYCGDYRGDHRIILDPEVLPSTRIDLSNSYIREILPSYVRAQTFLHCLSSPRPFHRTRGPATA</sequence>
<dbReference type="EMBL" id="JXTC01000394">
    <property type="protein sequence ID" value="PON57719.1"/>
    <property type="molecule type" value="Genomic_DNA"/>
</dbReference>